<evidence type="ECO:0000256" key="8">
    <source>
        <dbReference type="SAM" id="MobiDB-lite"/>
    </source>
</evidence>
<feature type="compositionally biased region" description="Polar residues" evidence="8">
    <location>
        <begin position="415"/>
        <end position="428"/>
    </location>
</feature>
<feature type="short sequence motif" description="Q motif" evidence="6">
    <location>
        <begin position="1"/>
        <end position="29"/>
    </location>
</feature>
<dbReference type="InterPro" id="IPR014014">
    <property type="entry name" value="RNA_helicase_DEAD_Q_motif"/>
</dbReference>
<evidence type="ECO:0000313" key="13">
    <source>
        <dbReference type="Proteomes" id="UP000004295"/>
    </source>
</evidence>
<dbReference type="eggNOG" id="COG0513">
    <property type="taxonomic scope" value="Bacteria"/>
</dbReference>
<evidence type="ECO:0000256" key="1">
    <source>
        <dbReference type="ARBA" id="ARBA00022741"/>
    </source>
</evidence>
<sequence>MNFFDFDFADEVLDGLDAMNFSEPTPIQEATIPPLLEGRDLLGCAQTGTGKTAAYLLPIINRIYLGEFEEGYIKAIVMAPTRELAQQIDQQITGFGYFVSISSLAIYGGTDGSAWAQAQRGAERGTDIVVATPGRLISMLNLQAADISHTSYFVIDEADRMLDMGFYDDIMSICRHLPKTCQIALFSATMPPKIEELARSILKDPVHVAIAISKPPETILQSAYICYEAQKLPIVTDLLSSMSEEKPTKTVVFSSSKLKVHQLATALKSRGVNVAEMHSDLDQTTREQVMRDFKTGYVEVLVATDIVARGIDIDDIKVVINYDMPHDPEDYVHRIGRTARGTDGRGVAITLVNEEEQRSFAALEHFLGYSIYKVPIGSEYGEAPKYSPKTSQKRYNNGGNRRRPKGEKQAKRASNGKQKQTQSENGTTPKGRVSHRSRKPFFRKKRSKGEE</sequence>
<evidence type="ECO:0000259" key="10">
    <source>
        <dbReference type="PROSITE" id="PS51194"/>
    </source>
</evidence>
<dbReference type="STRING" id="553175.POREN0001_1651"/>
<organism evidence="12 13">
    <name type="scientific">Porphyromonas endodontalis (strain ATCC 35406 / DSM 24491 / JCM 8526 / CCUG 16442 / BCRC 14492 / NCTC 13058 / HG 370)</name>
    <name type="common">Bacteroides endodontalis</name>
    <dbReference type="NCBI Taxonomy" id="553175"/>
    <lineage>
        <taxon>Bacteria</taxon>
        <taxon>Pseudomonadati</taxon>
        <taxon>Bacteroidota</taxon>
        <taxon>Bacteroidia</taxon>
        <taxon>Bacteroidales</taxon>
        <taxon>Porphyromonadaceae</taxon>
        <taxon>Porphyromonas</taxon>
    </lineage>
</organism>
<keyword evidence="13" id="KW-1185">Reference proteome</keyword>
<dbReference type="SMART" id="SM00487">
    <property type="entry name" value="DEXDc"/>
    <property type="match status" value="1"/>
</dbReference>
<dbReference type="InterPro" id="IPR011545">
    <property type="entry name" value="DEAD/DEAH_box_helicase_dom"/>
</dbReference>
<dbReference type="PROSITE" id="PS51192">
    <property type="entry name" value="HELICASE_ATP_BIND_1"/>
    <property type="match status" value="1"/>
</dbReference>
<evidence type="ECO:0000259" key="11">
    <source>
        <dbReference type="PROSITE" id="PS51195"/>
    </source>
</evidence>
<dbReference type="InterPro" id="IPR000629">
    <property type="entry name" value="RNA-helicase_DEAD-box_CS"/>
</dbReference>
<dbReference type="CDD" id="cd00268">
    <property type="entry name" value="DEADc"/>
    <property type="match status" value="1"/>
</dbReference>
<accession>C3JBB8</accession>
<keyword evidence="1 7" id="KW-0547">Nucleotide-binding</keyword>
<evidence type="ECO:0000256" key="7">
    <source>
        <dbReference type="RuleBase" id="RU000492"/>
    </source>
</evidence>
<gene>
    <name evidence="12" type="ORF">POREN0001_1651</name>
</gene>
<evidence type="ECO:0000256" key="2">
    <source>
        <dbReference type="ARBA" id="ARBA00022801"/>
    </source>
</evidence>
<dbReference type="InterPro" id="IPR027417">
    <property type="entry name" value="P-loop_NTPase"/>
</dbReference>
<dbReference type="GO" id="GO:0005829">
    <property type="term" value="C:cytosol"/>
    <property type="evidence" value="ECO:0007669"/>
    <property type="project" value="TreeGrafter"/>
</dbReference>
<dbReference type="GO" id="GO:0005524">
    <property type="term" value="F:ATP binding"/>
    <property type="evidence" value="ECO:0007669"/>
    <property type="project" value="UniProtKB-KW"/>
</dbReference>
<dbReference type="SUPFAM" id="SSF52540">
    <property type="entry name" value="P-loop containing nucleoside triphosphate hydrolases"/>
    <property type="match status" value="1"/>
</dbReference>
<dbReference type="InterPro" id="IPR050079">
    <property type="entry name" value="DEAD_box_RNA_helicase"/>
</dbReference>
<dbReference type="InterPro" id="IPR014001">
    <property type="entry name" value="Helicase_ATP-bd"/>
</dbReference>
<keyword evidence="2 7" id="KW-0378">Hydrolase</keyword>
<evidence type="ECO:0000256" key="4">
    <source>
        <dbReference type="ARBA" id="ARBA00022840"/>
    </source>
</evidence>
<keyword evidence="4 7" id="KW-0067">ATP-binding</keyword>
<name>C3JBB8_POREA</name>
<dbReference type="InterPro" id="IPR044742">
    <property type="entry name" value="DEAD/DEAH_RhlB"/>
</dbReference>
<dbReference type="PROSITE" id="PS00039">
    <property type="entry name" value="DEAD_ATP_HELICASE"/>
    <property type="match status" value="1"/>
</dbReference>
<comment type="similarity">
    <text evidence="5 7">Belongs to the DEAD box helicase family.</text>
</comment>
<feature type="domain" description="Helicase C-terminal" evidence="10">
    <location>
        <begin position="234"/>
        <end position="382"/>
    </location>
</feature>
<dbReference type="GO" id="GO:0003676">
    <property type="term" value="F:nucleic acid binding"/>
    <property type="evidence" value="ECO:0007669"/>
    <property type="project" value="InterPro"/>
</dbReference>
<dbReference type="GO" id="GO:0016787">
    <property type="term" value="F:hydrolase activity"/>
    <property type="evidence" value="ECO:0007669"/>
    <property type="project" value="UniProtKB-KW"/>
</dbReference>
<evidence type="ECO:0000256" key="3">
    <source>
        <dbReference type="ARBA" id="ARBA00022806"/>
    </source>
</evidence>
<keyword evidence="3 7" id="KW-0347">Helicase</keyword>
<feature type="compositionally biased region" description="Basic residues" evidence="8">
    <location>
        <begin position="432"/>
        <end position="451"/>
    </location>
</feature>
<evidence type="ECO:0000259" key="9">
    <source>
        <dbReference type="PROSITE" id="PS51192"/>
    </source>
</evidence>
<feature type="domain" description="DEAD-box RNA helicase Q" evidence="11">
    <location>
        <begin position="1"/>
        <end position="29"/>
    </location>
</feature>
<dbReference type="CDD" id="cd18787">
    <property type="entry name" value="SF2_C_DEAD"/>
    <property type="match status" value="1"/>
</dbReference>
<dbReference type="EMBL" id="ACNN01000026">
    <property type="protein sequence ID" value="EEN82500.1"/>
    <property type="molecule type" value="Genomic_DNA"/>
</dbReference>
<evidence type="ECO:0000256" key="5">
    <source>
        <dbReference type="ARBA" id="ARBA00038437"/>
    </source>
</evidence>
<dbReference type="Pfam" id="PF00271">
    <property type="entry name" value="Helicase_C"/>
    <property type="match status" value="1"/>
</dbReference>
<dbReference type="RefSeq" id="WP_004334337.1">
    <property type="nucleotide sequence ID" value="NZ_ACNN01000026.1"/>
</dbReference>
<evidence type="ECO:0000313" key="12">
    <source>
        <dbReference type="EMBL" id="EEN82500.1"/>
    </source>
</evidence>
<dbReference type="Pfam" id="PF00270">
    <property type="entry name" value="DEAD"/>
    <property type="match status" value="1"/>
</dbReference>
<reference evidence="12 13" key="1">
    <citation type="submission" date="2009-04" db="EMBL/GenBank/DDBJ databases">
        <authorList>
            <person name="Sebastian Y."/>
            <person name="Madupu R."/>
            <person name="Durkin A.S."/>
            <person name="Torralba M."/>
            <person name="Methe B."/>
            <person name="Sutton G.G."/>
            <person name="Strausberg R.L."/>
            <person name="Nelson K.E."/>
        </authorList>
    </citation>
    <scope>NUCLEOTIDE SEQUENCE [LARGE SCALE GENOMIC DNA]</scope>
    <source>
        <strain evidence="13">ATCC 35406 / BCRC 14492 / JCM 8526 / NCTC 13058 / HG 370</strain>
    </source>
</reference>
<dbReference type="Gene3D" id="3.40.50.300">
    <property type="entry name" value="P-loop containing nucleotide triphosphate hydrolases"/>
    <property type="match status" value="2"/>
</dbReference>
<proteinExistence type="inferred from homology"/>
<dbReference type="AlphaFoldDB" id="C3JBB8"/>
<dbReference type="PROSITE" id="PS51195">
    <property type="entry name" value="Q_MOTIF"/>
    <property type="match status" value="1"/>
</dbReference>
<protein>
    <submittedName>
        <fullName evidence="12">DEAD/DEAH box helicase</fullName>
    </submittedName>
</protein>
<dbReference type="GO" id="GO:0003724">
    <property type="term" value="F:RNA helicase activity"/>
    <property type="evidence" value="ECO:0007669"/>
    <property type="project" value="InterPro"/>
</dbReference>
<dbReference type="PROSITE" id="PS51194">
    <property type="entry name" value="HELICASE_CTER"/>
    <property type="match status" value="1"/>
</dbReference>
<dbReference type="InterPro" id="IPR001650">
    <property type="entry name" value="Helicase_C-like"/>
</dbReference>
<dbReference type="PANTHER" id="PTHR47959:SF13">
    <property type="entry name" value="ATP-DEPENDENT RNA HELICASE RHLE"/>
    <property type="match status" value="1"/>
</dbReference>
<feature type="compositionally biased region" description="Polar residues" evidence="8">
    <location>
        <begin position="388"/>
        <end position="399"/>
    </location>
</feature>
<comment type="caution">
    <text evidence="12">The sequence shown here is derived from an EMBL/GenBank/DDBJ whole genome shotgun (WGS) entry which is preliminary data.</text>
</comment>
<feature type="region of interest" description="Disordered" evidence="8">
    <location>
        <begin position="380"/>
        <end position="451"/>
    </location>
</feature>
<dbReference type="SMART" id="SM00490">
    <property type="entry name" value="HELICc"/>
    <property type="match status" value="1"/>
</dbReference>
<dbReference type="Proteomes" id="UP000004295">
    <property type="component" value="Unassembled WGS sequence"/>
</dbReference>
<evidence type="ECO:0000256" key="6">
    <source>
        <dbReference type="PROSITE-ProRule" id="PRU00552"/>
    </source>
</evidence>
<feature type="domain" description="Helicase ATP-binding" evidence="9">
    <location>
        <begin position="32"/>
        <end position="208"/>
    </location>
</feature>
<dbReference type="PANTHER" id="PTHR47959">
    <property type="entry name" value="ATP-DEPENDENT RNA HELICASE RHLE-RELATED"/>
    <property type="match status" value="1"/>
</dbReference>